<feature type="region of interest" description="Disordered" evidence="1">
    <location>
        <begin position="1"/>
        <end position="23"/>
    </location>
</feature>
<sequence length="91" mass="9960">MAAPRNAETTGDETRSGSHRSSCSRASRFSLAWLGLPSLLSHTFTWPGRLVLLGRCRLHGPLYTLSPRQRDPIDGCQCRVVPSELVARANG</sequence>
<dbReference type="AlphaFoldDB" id="A0A0A9DN81"/>
<dbReference type="EMBL" id="GBRH01207851">
    <property type="protein sequence ID" value="JAD90044.1"/>
    <property type="molecule type" value="Transcribed_RNA"/>
</dbReference>
<evidence type="ECO:0000313" key="2">
    <source>
        <dbReference type="EMBL" id="JAD90044.1"/>
    </source>
</evidence>
<protein>
    <submittedName>
        <fullName evidence="2">Uncharacterized protein</fullName>
    </submittedName>
</protein>
<evidence type="ECO:0000256" key="1">
    <source>
        <dbReference type="SAM" id="MobiDB-lite"/>
    </source>
</evidence>
<name>A0A0A9DN81_ARUDO</name>
<reference evidence="2" key="2">
    <citation type="journal article" date="2015" name="Data Brief">
        <title>Shoot transcriptome of the giant reed, Arundo donax.</title>
        <authorList>
            <person name="Barrero R.A."/>
            <person name="Guerrero F.D."/>
            <person name="Moolhuijzen P."/>
            <person name="Goolsby J.A."/>
            <person name="Tidwell J."/>
            <person name="Bellgard S.E."/>
            <person name="Bellgard M.I."/>
        </authorList>
    </citation>
    <scope>NUCLEOTIDE SEQUENCE</scope>
    <source>
        <tissue evidence="2">Shoot tissue taken approximately 20 cm above the soil surface</tissue>
    </source>
</reference>
<organism evidence="2">
    <name type="scientific">Arundo donax</name>
    <name type="common">Giant reed</name>
    <name type="synonym">Donax arundinaceus</name>
    <dbReference type="NCBI Taxonomy" id="35708"/>
    <lineage>
        <taxon>Eukaryota</taxon>
        <taxon>Viridiplantae</taxon>
        <taxon>Streptophyta</taxon>
        <taxon>Embryophyta</taxon>
        <taxon>Tracheophyta</taxon>
        <taxon>Spermatophyta</taxon>
        <taxon>Magnoliopsida</taxon>
        <taxon>Liliopsida</taxon>
        <taxon>Poales</taxon>
        <taxon>Poaceae</taxon>
        <taxon>PACMAD clade</taxon>
        <taxon>Arundinoideae</taxon>
        <taxon>Arundineae</taxon>
        <taxon>Arundo</taxon>
    </lineage>
</organism>
<reference evidence="2" key="1">
    <citation type="submission" date="2014-09" db="EMBL/GenBank/DDBJ databases">
        <authorList>
            <person name="Magalhaes I.L.F."/>
            <person name="Oliveira U."/>
            <person name="Santos F.R."/>
            <person name="Vidigal T.H.D.A."/>
            <person name="Brescovit A.D."/>
            <person name="Santos A.J."/>
        </authorList>
    </citation>
    <scope>NUCLEOTIDE SEQUENCE</scope>
    <source>
        <tissue evidence="2">Shoot tissue taken approximately 20 cm above the soil surface</tissue>
    </source>
</reference>
<accession>A0A0A9DN81</accession>
<proteinExistence type="predicted"/>